<evidence type="ECO:0000313" key="2">
    <source>
        <dbReference type="EMBL" id="SVB49976.1"/>
    </source>
</evidence>
<dbReference type="GO" id="GO:0030246">
    <property type="term" value="F:carbohydrate binding"/>
    <property type="evidence" value="ECO:0007669"/>
    <property type="project" value="InterPro"/>
</dbReference>
<feature type="domain" description="Carbohydrate-binding" evidence="1">
    <location>
        <begin position="81"/>
        <end position="241"/>
    </location>
</feature>
<dbReference type="AlphaFoldDB" id="A0A382EGQ3"/>
<protein>
    <recommendedName>
        <fullName evidence="1">Carbohydrate-binding domain-containing protein</fullName>
    </recommendedName>
</protein>
<dbReference type="SUPFAM" id="SSF49344">
    <property type="entry name" value="CBD9-like"/>
    <property type="match status" value="1"/>
</dbReference>
<dbReference type="Gene3D" id="2.60.40.1190">
    <property type="match status" value="1"/>
</dbReference>
<proteinExistence type="predicted"/>
<dbReference type="InterPro" id="IPR010502">
    <property type="entry name" value="Carb-bd_dom_fam9"/>
</dbReference>
<evidence type="ECO:0000259" key="1">
    <source>
        <dbReference type="Pfam" id="PF06452"/>
    </source>
</evidence>
<gene>
    <name evidence="2" type="ORF">METZ01_LOCUS202830</name>
</gene>
<dbReference type="EMBL" id="UINC01044466">
    <property type="protein sequence ID" value="SVB49976.1"/>
    <property type="molecule type" value="Genomic_DNA"/>
</dbReference>
<name>A0A382EGQ3_9ZZZZ</name>
<dbReference type="Pfam" id="PF06452">
    <property type="entry name" value="CBM9_1"/>
    <property type="match status" value="1"/>
</dbReference>
<reference evidence="2" key="1">
    <citation type="submission" date="2018-05" db="EMBL/GenBank/DDBJ databases">
        <authorList>
            <person name="Lanie J.A."/>
            <person name="Ng W.-L."/>
            <person name="Kazmierczak K.M."/>
            <person name="Andrzejewski T.M."/>
            <person name="Davidsen T.M."/>
            <person name="Wayne K.J."/>
            <person name="Tettelin H."/>
            <person name="Glass J.I."/>
            <person name="Rusch D."/>
            <person name="Podicherti R."/>
            <person name="Tsui H.-C.T."/>
            <person name="Winkler M.E."/>
        </authorList>
    </citation>
    <scope>NUCLEOTIDE SEQUENCE</scope>
</reference>
<organism evidence="2">
    <name type="scientific">marine metagenome</name>
    <dbReference type="NCBI Taxonomy" id="408172"/>
    <lineage>
        <taxon>unclassified sequences</taxon>
        <taxon>metagenomes</taxon>
        <taxon>ecological metagenomes</taxon>
    </lineage>
</organism>
<accession>A0A382EGQ3</accession>
<dbReference type="GO" id="GO:0016052">
    <property type="term" value="P:carbohydrate catabolic process"/>
    <property type="evidence" value="ECO:0007669"/>
    <property type="project" value="InterPro"/>
</dbReference>
<dbReference type="GO" id="GO:0004553">
    <property type="term" value="F:hydrolase activity, hydrolyzing O-glycosyl compounds"/>
    <property type="evidence" value="ECO:0007669"/>
    <property type="project" value="InterPro"/>
</dbReference>
<sequence>MTMKSRIIGVIVGAVALIFTSATQAQNGVEPRYERYNADRKSIEVDGDLSDWAGVTFIEPRFEASDNRETGKGNSTIGDVTYSTFAEYNGGTWSGPDDHTTLIAVAWDQNGLYLGIVVTDDEHEHAANNAWNGDGVQMGLTPPDRANVSHLYNYCIKDGYESGKVYKSGDAGIIADQERGPGNYDVAMVRDDAKKTTTYEALFKPDSFGFAKFEVGQQFGFGVCVNDGDKDTPGQKGWSGWGPHMIVFGKTGPDAALVTLTAAEVLASFETDFSAGEIPETAELFGTATIGPDELDESDEPNEFLHVTDAVNSQNGSMKIQDITDGRTFKEFEVGFRLYISDSTCCGDADDTS</sequence>
<feature type="non-terminal residue" evidence="2">
    <location>
        <position position="353"/>
    </location>
</feature>